<sequence length="153" mass="17167">MFDILVYLFENYYTPEACPEADVLAHKLAAAGFEHEDIDEALGWLYGLAQTTEQCVQMAEMSQGDSLRVFTDLEYQSLGTQAIGFITFLENSGVLPPALREILIERAEATAEAPIPLEKLKIITLMVLWSQEVEVDHLVLEELLTHDSARLSH</sequence>
<dbReference type="InterPro" id="IPR007456">
    <property type="entry name" value="Smg"/>
</dbReference>
<dbReference type="AlphaFoldDB" id="A0A3A1YVA6"/>
<dbReference type="RefSeq" id="WP_114419105.1">
    <property type="nucleotide sequence ID" value="NZ_CP170494.1"/>
</dbReference>
<dbReference type="EMBL" id="NQYH01000003">
    <property type="protein sequence ID" value="RIY41476.1"/>
    <property type="molecule type" value="Genomic_DNA"/>
</dbReference>
<protein>
    <recommendedName>
        <fullName evidence="1">Protein Smg homolog</fullName>
    </recommendedName>
</protein>
<evidence type="ECO:0000256" key="1">
    <source>
        <dbReference type="HAMAP-Rule" id="MF_00598"/>
    </source>
</evidence>
<dbReference type="EMBL" id="NQOU01000002">
    <property type="protein sequence ID" value="RII83530.1"/>
    <property type="molecule type" value="Genomic_DNA"/>
</dbReference>
<comment type="caution">
    <text evidence="3">The sequence shown here is derived from an EMBL/GenBank/DDBJ whole genome shotgun (WGS) entry which is preliminary data.</text>
</comment>
<comment type="similarity">
    <text evidence="1">Belongs to the Smg family.</text>
</comment>
<keyword evidence="5" id="KW-1185">Reference proteome</keyword>
<accession>A0A3A1YVA6</accession>
<dbReference type="OrthoDB" id="5297467at2"/>
<dbReference type="HAMAP" id="MF_00598">
    <property type="entry name" value="Smg"/>
    <property type="match status" value="1"/>
</dbReference>
<reference evidence="4 5" key="1">
    <citation type="submission" date="2017-08" db="EMBL/GenBank/DDBJ databases">
        <title>Pusillimonas indicus sp. nov., a member of the family Alcaligenaceae isolated from surface seawater.</title>
        <authorList>
            <person name="Li J."/>
        </authorList>
    </citation>
    <scope>NUCLEOTIDE SEQUENCE [LARGE SCALE GENOMIC DNA]</scope>
    <source>
        <strain evidence="2 5">17-4A</strain>
        <strain evidence="3 4">L52-1-41</strain>
    </source>
</reference>
<dbReference type="PANTHER" id="PTHR38692">
    <property type="entry name" value="PROTEIN SMG"/>
    <property type="match status" value="1"/>
</dbReference>
<proteinExistence type="inferred from homology"/>
<evidence type="ECO:0000313" key="2">
    <source>
        <dbReference type="EMBL" id="RII83530.1"/>
    </source>
</evidence>
<organism evidence="3 4">
    <name type="scientific">Neopusillimonas maritima</name>
    <dbReference type="NCBI Taxonomy" id="2026239"/>
    <lineage>
        <taxon>Bacteria</taxon>
        <taxon>Pseudomonadati</taxon>
        <taxon>Pseudomonadota</taxon>
        <taxon>Betaproteobacteria</taxon>
        <taxon>Burkholderiales</taxon>
        <taxon>Alcaligenaceae</taxon>
        <taxon>Neopusillimonas</taxon>
    </lineage>
</organism>
<dbReference type="Pfam" id="PF04361">
    <property type="entry name" value="DUF494"/>
    <property type="match status" value="1"/>
</dbReference>
<evidence type="ECO:0000313" key="5">
    <source>
        <dbReference type="Proteomes" id="UP000266483"/>
    </source>
</evidence>
<dbReference type="PANTHER" id="PTHR38692:SF1">
    <property type="entry name" value="PROTEIN SMG"/>
    <property type="match status" value="1"/>
</dbReference>
<dbReference type="Proteomes" id="UP000266483">
    <property type="component" value="Unassembled WGS sequence"/>
</dbReference>
<dbReference type="Proteomes" id="UP000266206">
    <property type="component" value="Unassembled WGS sequence"/>
</dbReference>
<evidence type="ECO:0000313" key="4">
    <source>
        <dbReference type="Proteomes" id="UP000266206"/>
    </source>
</evidence>
<gene>
    <name evidence="1" type="primary">smg</name>
    <name evidence="2" type="ORF">CJO09_08050</name>
    <name evidence="3" type="ORF">CJP73_05720</name>
</gene>
<name>A0A3A1YVA6_9BURK</name>
<evidence type="ECO:0000313" key="3">
    <source>
        <dbReference type="EMBL" id="RIY41476.1"/>
    </source>
</evidence>